<feature type="domain" description="FAD dependent oxidoreductase" evidence="9">
    <location>
        <begin position="6"/>
        <end position="364"/>
    </location>
</feature>
<dbReference type="InterPro" id="IPR006181">
    <property type="entry name" value="D-amino_acid_oxidase_CS"/>
</dbReference>
<evidence type="ECO:0000259" key="9">
    <source>
        <dbReference type="Pfam" id="PF01266"/>
    </source>
</evidence>
<proteinExistence type="inferred from homology"/>
<keyword evidence="11" id="KW-1185">Reference proteome</keyword>
<comment type="caution">
    <text evidence="10">The sequence shown here is derived from an EMBL/GenBank/DDBJ whole genome shotgun (WGS) entry which is preliminary data.</text>
</comment>
<dbReference type="Proteomes" id="UP001597460">
    <property type="component" value="Unassembled WGS sequence"/>
</dbReference>
<evidence type="ECO:0000256" key="1">
    <source>
        <dbReference type="ARBA" id="ARBA00001974"/>
    </source>
</evidence>
<evidence type="ECO:0000256" key="6">
    <source>
        <dbReference type="ARBA" id="ARBA00039101"/>
    </source>
</evidence>
<keyword evidence="4" id="KW-0274">FAD</keyword>
<keyword evidence="5 10" id="KW-0560">Oxidoreductase</keyword>
<sequence length="369" mass="41909">MIKKDKIAIIGAGISGLTTAFIFNNKGWDVTVISKDDPRTSFMNPEFSSLYPAASIIPHSVYSDELLDLFRVSNNYFHSLWEGKFPGVKVNEHFELFAYNQPLPNYAELLTNLETWDKFNHEFHPEHPEHAVKSGWKFRGFFADWGIYFPELIDRTLNQGVHFQKKDLQPGDLSDLPYDHIINCSEIGSVKLFDDKYDLIYRGHILHIKDAPPLFNLQGNPVSYNFSPDLTTYQSTSGTLQDVYCYPRNDGWVLGGSRQEGRINESGNWEGETVHEPFMKIDGLKVPAQILELHSKIIHHSFGIDISNLSPPKAKIGYRYIRKKDNGLRLEAEELGNKLIIHNYGHGGAGVTLSWGCALKVAELLEARV</sequence>
<evidence type="ECO:0000256" key="5">
    <source>
        <dbReference type="ARBA" id="ARBA00023002"/>
    </source>
</evidence>
<comment type="catalytic activity">
    <reaction evidence="8">
        <text>a D-alpha-amino acid + O2 + H2O = a 2-oxocarboxylate + H2O2 + NH4(+)</text>
        <dbReference type="Rhea" id="RHEA:21816"/>
        <dbReference type="ChEBI" id="CHEBI:15377"/>
        <dbReference type="ChEBI" id="CHEBI:15379"/>
        <dbReference type="ChEBI" id="CHEBI:16240"/>
        <dbReference type="ChEBI" id="CHEBI:28938"/>
        <dbReference type="ChEBI" id="CHEBI:35179"/>
        <dbReference type="ChEBI" id="CHEBI:59871"/>
        <dbReference type="EC" id="1.4.3.3"/>
    </reaction>
    <physiologicalReaction direction="left-to-right" evidence="8">
        <dbReference type="Rhea" id="RHEA:21817"/>
    </physiologicalReaction>
</comment>
<evidence type="ECO:0000313" key="11">
    <source>
        <dbReference type="Proteomes" id="UP001597460"/>
    </source>
</evidence>
<dbReference type="InterPro" id="IPR006076">
    <property type="entry name" value="FAD-dep_OxRdtase"/>
</dbReference>
<comment type="cofactor">
    <cofactor evidence="1">
        <name>FAD</name>
        <dbReference type="ChEBI" id="CHEBI:57692"/>
    </cofactor>
</comment>
<reference evidence="11" key="1">
    <citation type="journal article" date="2019" name="Int. J. Syst. Evol. Microbiol.">
        <title>The Global Catalogue of Microorganisms (GCM) 10K type strain sequencing project: providing services to taxonomists for standard genome sequencing and annotation.</title>
        <authorList>
            <consortium name="The Broad Institute Genomics Platform"/>
            <consortium name="The Broad Institute Genome Sequencing Center for Infectious Disease"/>
            <person name="Wu L."/>
            <person name="Ma J."/>
        </authorList>
    </citation>
    <scope>NUCLEOTIDE SEQUENCE [LARGE SCALE GENOMIC DNA]</scope>
    <source>
        <strain evidence="11">KCTC 52042</strain>
    </source>
</reference>
<dbReference type="EC" id="1.4.3.3" evidence="6"/>
<dbReference type="RefSeq" id="WP_390301298.1">
    <property type="nucleotide sequence ID" value="NZ_JBHULI010000024.1"/>
</dbReference>
<dbReference type="PANTHER" id="PTHR11530:SF11">
    <property type="entry name" value="D-ASPARTATE OXIDASE"/>
    <property type="match status" value="1"/>
</dbReference>
<evidence type="ECO:0000256" key="4">
    <source>
        <dbReference type="ARBA" id="ARBA00022827"/>
    </source>
</evidence>
<dbReference type="GO" id="GO:0016491">
    <property type="term" value="F:oxidoreductase activity"/>
    <property type="evidence" value="ECO:0007669"/>
    <property type="project" value="UniProtKB-KW"/>
</dbReference>
<protein>
    <recommendedName>
        <fullName evidence="7">D-amino-acid oxidase</fullName>
        <ecNumber evidence="6">1.4.3.3</ecNumber>
    </recommendedName>
</protein>
<keyword evidence="3" id="KW-0285">Flavoprotein</keyword>
<dbReference type="Pfam" id="PF01266">
    <property type="entry name" value="DAO"/>
    <property type="match status" value="1"/>
</dbReference>
<comment type="similarity">
    <text evidence="2">Belongs to the DAMOX/DASOX family.</text>
</comment>
<dbReference type="PROSITE" id="PS00677">
    <property type="entry name" value="DAO"/>
    <property type="match status" value="1"/>
</dbReference>
<organism evidence="10 11">
    <name type="scientific">Gracilimonas halophila</name>
    <dbReference type="NCBI Taxonomy" id="1834464"/>
    <lineage>
        <taxon>Bacteria</taxon>
        <taxon>Pseudomonadati</taxon>
        <taxon>Balneolota</taxon>
        <taxon>Balneolia</taxon>
        <taxon>Balneolales</taxon>
        <taxon>Balneolaceae</taxon>
        <taxon>Gracilimonas</taxon>
    </lineage>
</organism>
<evidence type="ECO:0000256" key="7">
    <source>
        <dbReference type="ARBA" id="ARBA00039751"/>
    </source>
</evidence>
<evidence type="ECO:0000256" key="2">
    <source>
        <dbReference type="ARBA" id="ARBA00006730"/>
    </source>
</evidence>
<dbReference type="EMBL" id="JBHULI010000024">
    <property type="protein sequence ID" value="MFD2532601.1"/>
    <property type="molecule type" value="Genomic_DNA"/>
</dbReference>
<dbReference type="SUPFAM" id="SSF51971">
    <property type="entry name" value="Nucleotide-binding domain"/>
    <property type="match status" value="1"/>
</dbReference>
<evidence type="ECO:0000256" key="8">
    <source>
        <dbReference type="ARBA" id="ARBA00049547"/>
    </source>
</evidence>
<evidence type="ECO:0000313" key="10">
    <source>
        <dbReference type="EMBL" id="MFD2532601.1"/>
    </source>
</evidence>
<dbReference type="Gene3D" id="3.30.9.10">
    <property type="entry name" value="D-Amino Acid Oxidase, subunit A, domain 2"/>
    <property type="match status" value="1"/>
</dbReference>
<evidence type="ECO:0000256" key="3">
    <source>
        <dbReference type="ARBA" id="ARBA00022630"/>
    </source>
</evidence>
<dbReference type="PANTHER" id="PTHR11530">
    <property type="entry name" value="D-AMINO ACID OXIDASE"/>
    <property type="match status" value="1"/>
</dbReference>
<name>A0ABW5JKK0_9BACT</name>
<dbReference type="InterPro" id="IPR023209">
    <property type="entry name" value="DAO"/>
</dbReference>
<gene>
    <name evidence="10" type="ORF">ACFSVN_09115</name>
</gene>
<accession>A0ABW5JKK0</accession>
<dbReference type="Gene3D" id="3.40.50.720">
    <property type="entry name" value="NAD(P)-binding Rossmann-like Domain"/>
    <property type="match status" value="1"/>
</dbReference>